<evidence type="ECO:0000313" key="2">
    <source>
        <dbReference type="EMBL" id="CAG9796236.1"/>
    </source>
</evidence>
<name>A0A9N9RGK9_9NEOP</name>
<dbReference type="OrthoDB" id="2150267at2759"/>
<dbReference type="AlphaFoldDB" id="A0A9N9RGK9"/>
<dbReference type="Proteomes" id="UP001153714">
    <property type="component" value="Chromosome 8"/>
</dbReference>
<feature type="compositionally biased region" description="Basic and acidic residues" evidence="1">
    <location>
        <begin position="1"/>
        <end position="11"/>
    </location>
</feature>
<gene>
    <name evidence="2" type="ORF">DIATSA_LOCUS13437</name>
</gene>
<feature type="compositionally biased region" description="Basic and acidic residues" evidence="1">
    <location>
        <begin position="85"/>
        <end position="109"/>
    </location>
</feature>
<accession>A0A9N9RGK9</accession>
<reference evidence="2" key="2">
    <citation type="submission" date="2022-10" db="EMBL/GenBank/DDBJ databases">
        <authorList>
            <consortium name="ENA_rothamsted_submissions"/>
            <consortium name="culmorum"/>
            <person name="King R."/>
        </authorList>
    </citation>
    <scope>NUCLEOTIDE SEQUENCE</scope>
</reference>
<feature type="region of interest" description="Disordered" evidence="1">
    <location>
        <begin position="1"/>
        <end position="110"/>
    </location>
</feature>
<protein>
    <submittedName>
        <fullName evidence="2">Uncharacterized protein</fullName>
    </submittedName>
</protein>
<dbReference type="EMBL" id="OU893339">
    <property type="protein sequence ID" value="CAG9796236.1"/>
    <property type="molecule type" value="Genomic_DNA"/>
</dbReference>
<proteinExistence type="predicted"/>
<evidence type="ECO:0000256" key="1">
    <source>
        <dbReference type="SAM" id="MobiDB-lite"/>
    </source>
</evidence>
<keyword evidence="3" id="KW-1185">Reference proteome</keyword>
<organism evidence="2 3">
    <name type="scientific">Diatraea saccharalis</name>
    <name type="common">sugarcane borer</name>
    <dbReference type="NCBI Taxonomy" id="40085"/>
    <lineage>
        <taxon>Eukaryota</taxon>
        <taxon>Metazoa</taxon>
        <taxon>Ecdysozoa</taxon>
        <taxon>Arthropoda</taxon>
        <taxon>Hexapoda</taxon>
        <taxon>Insecta</taxon>
        <taxon>Pterygota</taxon>
        <taxon>Neoptera</taxon>
        <taxon>Endopterygota</taxon>
        <taxon>Lepidoptera</taxon>
        <taxon>Glossata</taxon>
        <taxon>Ditrysia</taxon>
        <taxon>Pyraloidea</taxon>
        <taxon>Crambidae</taxon>
        <taxon>Crambinae</taxon>
        <taxon>Diatraea</taxon>
    </lineage>
</organism>
<evidence type="ECO:0000313" key="3">
    <source>
        <dbReference type="Proteomes" id="UP001153714"/>
    </source>
</evidence>
<sequence>MTDRLGKRRGSEFPQPVSTPPHQNQSKRRQSSAQVRSYQDERPDKMEPSHRHDDNLSRKVPEVSETESWKPDPDTIRVSKGSPSTREERKSANYSRSDSKRQDSVEQRKMYTASSESELFECAILPIFHKLLTERHKSQPHGLNLSYGVSCPNISIKCDIVEYELVYSEFVLGKFKLYWKRNKMIMRLKQTVKRQNIEDYTKNAFDNGDETQDIFSVSPDH</sequence>
<reference evidence="2" key="1">
    <citation type="submission" date="2021-12" db="EMBL/GenBank/DDBJ databases">
        <authorList>
            <person name="King R."/>
        </authorList>
    </citation>
    <scope>NUCLEOTIDE SEQUENCE</scope>
</reference>
<feature type="compositionally biased region" description="Basic and acidic residues" evidence="1">
    <location>
        <begin position="38"/>
        <end position="77"/>
    </location>
</feature>